<evidence type="ECO:0000313" key="11">
    <source>
        <dbReference type="EMBL" id="QDT97081.1"/>
    </source>
</evidence>
<dbReference type="InterPro" id="IPR011060">
    <property type="entry name" value="RibuloseP-bd_barrel"/>
</dbReference>
<evidence type="ECO:0000313" key="12">
    <source>
        <dbReference type="Proteomes" id="UP000318704"/>
    </source>
</evidence>
<evidence type="ECO:0000256" key="4">
    <source>
        <dbReference type="ARBA" id="ARBA00022272"/>
    </source>
</evidence>
<dbReference type="RefSeq" id="WP_144985464.1">
    <property type="nucleotide sequence ID" value="NZ_CP037920.1"/>
</dbReference>
<dbReference type="UniPathway" id="UPA00035">
    <property type="reaction ID" value="UER00042"/>
</dbReference>
<evidence type="ECO:0000259" key="10">
    <source>
        <dbReference type="Pfam" id="PF00697"/>
    </source>
</evidence>
<proteinExistence type="inferred from homology"/>
<evidence type="ECO:0000256" key="7">
    <source>
        <dbReference type="ARBA" id="ARBA00023141"/>
    </source>
</evidence>
<feature type="domain" description="N-(5'phosphoribosyl) anthranilate isomerase (PRAI)" evidence="10">
    <location>
        <begin position="3"/>
        <end position="214"/>
    </location>
</feature>
<dbReference type="InterPro" id="IPR001240">
    <property type="entry name" value="PRAI_dom"/>
</dbReference>
<dbReference type="GO" id="GO:0000162">
    <property type="term" value="P:L-tryptophan biosynthetic process"/>
    <property type="evidence" value="ECO:0007669"/>
    <property type="project" value="UniProtKB-UniRule"/>
</dbReference>
<dbReference type="InterPro" id="IPR044643">
    <property type="entry name" value="TrpF_fam"/>
</dbReference>
<evidence type="ECO:0000256" key="5">
    <source>
        <dbReference type="ARBA" id="ARBA00022605"/>
    </source>
</evidence>
<dbReference type="Pfam" id="PF00697">
    <property type="entry name" value="PRAI"/>
    <property type="match status" value="1"/>
</dbReference>
<dbReference type="EMBL" id="CP037920">
    <property type="protein sequence ID" value="QDT97081.1"/>
    <property type="molecule type" value="Genomic_DNA"/>
</dbReference>
<sequence length="219" mass="24208">MWVKICGIQDVETAQMIADLGASALGLNFYAPSPRSIELSTAHEIKAALSHKGISLVGLFVKHTLSEVISICRELSPHMVQLHGDEPPEFLAELSQHFPDIEIIWAFRTQDPDLNHLSDFLTKCDQYSKRPDYILIDAYSPQAYGGTGQLVPWEMIKENYLYDEWPALILAGGLTPENVHEAIQTVTPFGVDTASGVESAPGIKSQVMVEAFVNQAKKK</sequence>
<dbReference type="AlphaFoldDB" id="A0A517VVQ6"/>
<protein>
    <recommendedName>
        <fullName evidence="4 9">N-(5'-phosphoribosyl)anthranilate isomerase</fullName>
        <shortName evidence="9">PRAI</shortName>
        <ecNumber evidence="3 9">5.3.1.24</ecNumber>
    </recommendedName>
</protein>
<dbReference type="Gene3D" id="3.20.20.70">
    <property type="entry name" value="Aldolase class I"/>
    <property type="match status" value="1"/>
</dbReference>
<evidence type="ECO:0000256" key="2">
    <source>
        <dbReference type="ARBA" id="ARBA00004664"/>
    </source>
</evidence>
<dbReference type="HAMAP" id="MF_00135">
    <property type="entry name" value="PRAI"/>
    <property type="match status" value="1"/>
</dbReference>
<evidence type="ECO:0000256" key="3">
    <source>
        <dbReference type="ARBA" id="ARBA00012572"/>
    </source>
</evidence>
<keyword evidence="5 9" id="KW-0028">Amino-acid biosynthesis</keyword>
<dbReference type="CDD" id="cd00405">
    <property type="entry name" value="PRAI"/>
    <property type="match status" value="1"/>
</dbReference>
<keyword evidence="8 9" id="KW-0413">Isomerase</keyword>
<dbReference type="InterPro" id="IPR013785">
    <property type="entry name" value="Aldolase_TIM"/>
</dbReference>
<keyword evidence="7 9" id="KW-0057">Aromatic amino acid biosynthesis</keyword>
<dbReference type="EC" id="5.3.1.24" evidence="3 9"/>
<dbReference type="GO" id="GO:0004640">
    <property type="term" value="F:phosphoribosylanthranilate isomerase activity"/>
    <property type="evidence" value="ECO:0007669"/>
    <property type="project" value="UniProtKB-UniRule"/>
</dbReference>
<dbReference type="PANTHER" id="PTHR42894:SF1">
    <property type="entry name" value="N-(5'-PHOSPHORIBOSYL)ANTHRANILATE ISOMERASE"/>
    <property type="match status" value="1"/>
</dbReference>
<dbReference type="Proteomes" id="UP000318704">
    <property type="component" value="Chromosome"/>
</dbReference>
<dbReference type="KEGG" id="gaw:V144x_25520"/>
<dbReference type="PANTHER" id="PTHR42894">
    <property type="entry name" value="N-(5'-PHOSPHORIBOSYL)ANTHRANILATE ISOMERASE"/>
    <property type="match status" value="1"/>
</dbReference>
<evidence type="ECO:0000256" key="8">
    <source>
        <dbReference type="ARBA" id="ARBA00023235"/>
    </source>
</evidence>
<comment type="catalytic activity">
    <reaction evidence="1 9">
        <text>N-(5-phospho-beta-D-ribosyl)anthranilate = 1-(2-carboxyphenylamino)-1-deoxy-D-ribulose 5-phosphate</text>
        <dbReference type="Rhea" id="RHEA:21540"/>
        <dbReference type="ChEBI" id="CHEBI:18277"/>
        <dbReference type="ChEBI" id="CHEBI:58613"/>
        <dbReference type="EC" id="5.3.1.24"/>
    </reaction>
</comment>
<keyword evidence="6 9" id="KW-0822">Tryptophan biosynthesis</keyword>
<name>A0A517VVQ6_9PLAN</name>
<evidence type="ECO:0000256" key="6">
    <source>
        <dbReference type="ARBA" id="ARBA00022822"/>
    </source>
</evidence>
<organism evidence="11 12">
    <name type="scientific">Gimesia aquarii</name>
    <dbReference type="NCBI Taxonomy" id="2527964"/>
    <lineage>
        <taxon>Bacteria</taxon>
        <taxon>Pseudomonadati</taxon>
        <taxon>Planctomycetota</taxon>
        <taxon>Planctomycetia</taxon>
        <taxon>Planctomycetales</taxon>
        <taxon>Planctomycetaceae</taxon>
        <taxon>Gimesia</taxon>
    </lineage>
</organism>
<comment type="pathway">
    <text evidence="2 9">Amino-acid biosynthesis; L-tryptophan biosynthesis; L-tryptophan from chorismate: step 3/5.</text>
</comment>
<gene>
    <name evidence="9 11" type="primary">trpF</name>
    <name evidence="11" type="ORF">V144x_25520</name>
</gene>
<accession>A0A517VVQ6</accession>
<reference evidence="11 12" key="1">
    <citation type="submission" date="2019-03" db="EMBL/GenBank/DDBJ databases">
        <title>Deep-cultivation of Planctomycetes and their phenomic and genomic characterization uncovers novel biology.</title>
        <authorList>
            <person name="Wiegand S."/>
            <person name="Jogler M."/>
            <person name="Boedeker C."/>
            <person name="Pinto D."/>
            <person name="Vollmers J."/>
            <person name="Rivas-Marin E."/>
            <person name="Kohn T."/>
            <person name="Peeters S.H."/>
            <person name="Heuer A."/>
            <person name="Rast P."/>
            <person name="Oberbeckmann S."/>
            <person name="Bunk B."/>
            <person name="Jeske O."/>
            <person name="Meyerdierks A."/>
            <person name="Storesund J.E."/>
            <person name="Kallscheuer N."/>
            <person name="Luecker S."/>
            <person name="Lage O.M."/>
            <person name="Pohl T."/>
            <person name="Merkel B.J."/>
            <person name="Hornburger P."/>
            <person name="Mueller R.-W."/>
            <person name="Bruemmer F."/>
            <person name="Labrenz M."/>
            <person name="Spormann A.M."/>
            <person name="Op den Camp H."/>
            <person name="Overmann J."/>
            <person name="Amann R."/>
            <person name="Jetten M.S.M."/>
            <person name="Mascher T."/>
            <person name="Medema M.H."/>
            <person name="Devos D.P."/>
            <person name="Kaster A.-K."/>
            <person name="Ovreas L."/>
            <person name="Rohde M."/>
            <person name="Galperin M.Y."/>
            <person name="Jogler C."/>
        </authorList>
    </citation>
    <scope>NUCLEOTIDE SEQUENCE [LARGE SCALE GENOMIC DNA]</scope>
    <source>
        <strain evidence="11 12">V144</strain>
    </source>
</reference>
<comment type="similarity">
    <text evidence="9">Belongs to the TrpF family.</text>
</comment>
<evidence type="ECO:0000256" key="1">
    <source>
        <dbReference type="ARBA" id="ARBA00001164"/>
    </source>
</evidence>
<dbReference type="SUPFAM" id="SSF51366">
    <property type="entry name" value="Ribulose-phoshate binding barrel"/>
    <property type="match status" value="1"/>
</dbReference>
<evidence type="ECO:0000256" key="9">
    <source>
        <dbReference type="HAMAP-Rule" id="MF_00135"/>
    </source>
</evidence>